<dbReference type="Gene3D" id="1.20.120.1490">
    <property type="match status" value="1"/>
</dbReference>
<proteinExistence type="predicted"/>
<name>A0A967F232_9PROT</name>
<accession>A0A967F232</accession>
<organism evidence="1 2">
    <name type="scientific">Pelagibius litoralis</name>
    <dbReference type="NCBI Taxonomy" id="374515"/>
    <lineage>
        <taxon>Bacteria</taxon>
        <taxon>Pseudomonadati</taxon>
        <taxon>Pseudomonadota</taxon>
        <taxon>Alphaproteobacteria</taxon>
        <taxon>Rhodospirillales</taxon>
        <taxon>Rhodovibrionaceae</taxon>
        <taxon>Pelagibius</taxon>
    </lineage>
</organism>
<keyword evidence="2" id="KW-1185">Reference proteome</keyword>
<comment type="caution">
    <text evidence="1">The sequence shown here is derived from an EMBL/GenBank/DDBJ whole genome shotgun (WGS) entry which is preliminary data.</text>
</comment>
<dbReference type="RefSeq" id="WP_167229317.1">
    <property type="nucleotide sequence ID" value="NZ_JAAQPH010000023.1"/>
</dbReference>
<dbReference type="EMBL" id="JAAQPH010000023">
    <property type="protein sequence ID" value="NIA71567.1"/>
    <property type="molecule type" value="Genomic_DNA"/>
</dbReference>
<reference evidence="1" key="1">
    <citation type="submission" date="2020-03" db="EMBL/GenBank/DDBJ databases">
        <title>Genome of Pelagibius litoralis DSM 21314T.</title>
        <authorList>
            <person name="Wang G."/>
        </authorList>
    </citation>
    <scope>NUCLEOTIDE SEQUENCE</scope>
    <source>
        <strain evidence="1">DSM 21314</strain>
    </source>
</reference>
<dbReference type="Proteomes" id="UP000761264">
    <property type="component" value="Unassembled WGS sequence"/>
</dbReference>
<evidence type="ECO:0000313" key="1">
    <source>
        <dbReference type="EMBL" id="NIA71567.1"/>
    </source>
</evidence>
<sequence>MSKRLSWFLLAASVALNLFFLAGLVYPQLIGKPASMMTEDPVAAAAKDFGLDARQVAGLEALRQSIAERRAAAGGGSSGFRTLMIEALQAPVFDRASLETRLNERRQERDGMVLDMMEELHGYLAGLSPDQKAAFLERSRERGFLRALLWPQPERR</sequence>
<protein>
    <submittedName>
        <fullName evidence="1">Periplasmic heavy metal sensor</fullName>
    </submittedName>
</protein>
<dbReference type="AlphaFoldDB" id="A0A967F232"/>
<evidence type="ECO:0000313" key="2">
    <source>
        <dbReference type="Proteomes" id="UP000761264"/>
    </source>
</evidence>
<gene>
    <name evidence="1" type="ORF">HBA54_23530</name>
</gene>